<keyword evidence="3" id="KW-1185">Reference proteome</keyword>
<feature type="transmembrane region" description="Helical" evidence="1">
    <location>
        <begin position="12"/>
        <end position="31"/>
    </location>
</feature>
<dbReference type="Proteomes" id="UP000199169">
    <property type="component" value="Unassembled WGS sequence"/>
</dbReference>
<accession>A0A1A8XKF2</accession>
<reference evidence="3" key="1">
    <citation type="submission" date="2016-06" db="EMBL/GenBank/DDBJ databases">
        <authorList>
            <person name="McIlroy S.J."/>
            <person name="Karst S.M."/>
            <person name="Albertsen M."/>
        </authorList>
    </citation>
    <scope>NUCLEOTIDE SEQUENCE [LARGE SCALE GENOMIC DNA]</scope>
</reference>
<dbReference type="PANTHER" id="PTHR32305">
    <property type="match status" value="1"/>
</dbReference>
<gene>
    <name evidence="2" type="ORF">ACCAA_260039</name>
</gene>
<evidence type="ECO:0000256" key="1">
    <source>
        <dbReference type="SAM" id="Phobius"/>
    </source>
</evidence>
<sequence length="526" mass="55450">MPSHCQSLLRLAVFRLLALIGIVQATAAVSLTVPASSAFGRALLARVLALAGVLLPVFPAWAAPSIGSVQITPNSITAGAPTTVRVTAVIADPTLIPATVNLQRVNDAGAAVAVLGSLHDDGLNGDAVAGDQVYTLDVVLTETAPLRLRVSAGFKGMLKRVFSAEVLLPINRPPLADAGSDQSVGVGKLVSLDGSASRDPEGATLSHAWLLIGRPAGSAAALTAANSVRPTFTADVPGQYVAQLIVSDGQLASGPDTVRITATDTRLTILYLHADHLGTPRVATNEANVVVWRNPPTTEPFGMALPEEDPDGDGKPTTINLRFPGQYFDRETQLHYNYYRDYDPGVGRYVQPDPIGLAGGLNLYTYVRGNPLTYVDPDGLTPLLGLGLRLLAMGITAQGVAENPELGLAGGLGSAAKVGGQCLAAKGIVAEGRTVLGHHPEYVQLAETLAARRFNIPGEVWNRMSEAERWTANQKFLDRMISRGDEITLATPLDKVRPGSYFARELEYLGSRGYVPGADGTLLIKR</sequence>
<keyword evidence="1" id="KW-1133">Transmembrane helix</keyword>
<name>A0A1A8XKF2_9PROT</name>
<keyword evidence="1" id="KW-0812">Transmembrane</keyword>
<dbReference type="RefSeq" id="WP_186406702.1">
    <property type="nucleotide sequence ID" value="NZ_FLQX01000101.1"/>
</dbReference>
<dbReference type="PRINTS" id="PR00394">
    <property type="entry name" value="RHSPROTEIN"/>
</dbReference>
<dbReference type="STRING" id="1860102.ACCAA_260039"/>
<dbReference type="InterPro" id="IPR050708">
    <property type="entry name" value="T6SS_VgrG/RHS"/>
</dbReference>
<evidence type="ECO:0000313" key="3">
    <source>
        <dbReference type="Proteomes" id="UP000199169"/>
    </source>
</evidence>
<dbReference type="AlphaFoldDB" id="A0A1A8XKF2"/>
<protein>
    <recommendedName>
        <fullName evidence="4">RHS repeat-associated core domain-containing protein</fullName>
    </recommendedName>
</protein>
<dbReference type="PANTHER" id="PTHR32305:SF15">
    <property type="entry name" value="PROTEIN RHSA-RELATED"/>
    <property type="match status" value="1"/>
</dbReference>
<dbReference type="SUPFAM" id="SSF49299">
    <property type="entry name" value="PKD domain"/>
    <property type="match status" value="1"/>
</dbReference>
<dbReference type="NCBIfam" id="NF041940">
    <property type="entry name" value="choice_anch_X"/>
    <property type="match status" value="1"/>
</dbReference>
<dbReference type="Pfam" id="PF22352">
    <property type="entry name" value="K319L-like_PKD"/>
    <property type="match status" value="1"/>
</dbReference>
<evidence type="ECO:0000313" key="2">
    <source>
        <dbReference type="EMBL" id="SBT05664.1"/>
    </source>
</evidence>
<keyword evidence="1" id="KW-0472">Membrane</keyword>
<organism evidence="2 3">
    <name type="scientific">Candidatus Accumulibacter aalborgensis</name>
    <dbReference type="NCBI Taxonomy" id="1860102"/>
    <lineage>
        <taxon>Bacteria</taxon>
        <taxon>Pseudomonadati</taxon>
        <taxon>Pseudomonadota</taxon>
        <taxon>Betaproteobacteria</taxon>
        <taxon>Candidatus Accumulibacter</taxon>
    </lineage>
</organism>
<dbReference type="InterPro" id="IPR035986">
    <property type="entry name" value="PKD_dom_sf"/>
</dbReference>
<dbReference type="EMBL" id="FLQX01000101">
    <property type="protein sequence ID" value="SBT05664.1"/>
    <property type="molecule type" value="Genomic_DNA"/>
</dbReference>
<evidence type="ECO:0008006" key="4">
    <source>
        <dbReference type="Google" id="ProtNLM"/>
    </source>
</evidence>
<proteinExistence type="predicted"/>
<dbReference type="Gene3D" id="2.180.10.10">
    <property type="entry name" value="RHS repeat-associated core"/>
    <property type="match status" value="1"/>
</dbReference>
<dbReference type="NCBIfam" id="TIGR03696">
    <property type="entry name" value="Rhs_assc_core"/>
    <property type="match status" value="1"/>
</dbReference>
<dbReference type="InterPro" id="IPR022385">
    <property type="entry name" value="Rhs_assc_core"/>
</dbReference>